<keyword evidence="8" id="KW-1185">Reference proteome</keyword>
<dbReference type="PANTHER" id="PTHR32089">
    <property type="entry name" value="METHYL-ACCEPTING CHEMOTAXIS PROTEIN MCPB"/>
    <property type="match status" value="1"/>
</dbReference>
<evidence type="ECO:0000313" key="8">
    <source>
        <dbReference type="Proteomes" id="UP001594351"/>
    </source>
</evidence>
<dbReference type="SMART" id="SM00283">
    <property type="entry name" value="MA"/>
    <property type="match status" value="1"/>
</dbReference>
<dbReference type="SMART" id="SM00304">
    <property type="entry name" value="HAMP"/>
    <property type="match status" value="1"/>
</dbReference>
<evidence type="ECO:0000256" key="2">
    <source>
        <dbReference type="ARBA" id="ARBA00029447"/>
    </source>
</evidence>
<dbReference type="Pfam" id="PF09984">
    <property type="entry name" value="sCache_4"/>
    <property type="match status" value="1"/>
</dbReference>
<evidence type="ECO:0000256" key="4">
    <source>
        <dbReference type="SAM" id="Phobius"/>
    </source>
</evidence>
<evidence type="ECO:0000259" key="5">
    <source>
        <dbReference type="PROSITE" id="PS50111"/>
    </source>
</evidence>
<dbReference type="PROSITE" id="PS50111">
    <property type="entry name" value="CHEMOTAXIS_TRANSDUC_2"/>
    <property type="match status" value="1"/>
</dbReference>
<dbReference type="InterPro" id="IPR003660">
    <property type="entry name" value="HAMP_dom"/>
</dbReference>
<keyword evidence="4" id="KW-0812">Transmembrane</keyword>
<keyword evidence="4" id="KW-1133">Transmembrane helix</keyword>
<protein>
    <submittedName>
        <fullName evidence="7">Methyl-accepting chemotaxis protein</fullName>
    </submittedName>
</protein>
<dbReference type="PROSITE" id="PS50885">
    <property type="entry name" value="HAMP"/>
    <property type="match status" value="1"/>
</dbReference>
<comment type="similarity">
    <text evidence="2">Belongs to the methyl-accepting chemotaxis (MCP) protein family.</text>
</comment>
<gene>
    <name evidence="7" type="ORF">ACFL27_19815</name>
</gene>
<sequence length="574" mass="64144">MKERFFQKSFLKISMSITVKVLLFLAVIIIIQGLILYQHSKNVSVDLLQQALEEKGTTIAKSIGNSCQLQIQVGDYQSLQKLIETFKKEHLVPFISIYDGQGNLLSSTESKDTIDPTDHSLVKAEELSIGYETLRTKEEIMIIVYPIFVEVFDMSSESSGLDMEMGDEMLDLDVEMMAEPEEEITESEAPAEQTVKSRKIGFVKVHLSRNPLKTKIKVIQNRFLRTNVLVFLVVFIIVLYTANRIIKPLNEIVDMLHEISFSNDLTRRVKIPPQKEMGVLAQAFNTLIETLSFQIKNTKEGASKLTSSIQSIIKATMEQEGASRDQVSAVTETTASMAQLSQSSRLIDQNSQKVANLADKTLKSAQQGVDAVNKVVDSISRIEGKSKIINQTILELVDKISQIQEIISIINEFTEQTKLIAFNAAIEAASAKEVGRRFSVVATEVRKLAGDIEKSSQDVNKVIREIQDTSYETIKVSEEGQTEVRKGVEISVEAKEAITTIFELVAQTTNITKQISKYTGQQISANDDVVRAVKEILTLAERSMDNAKDTNVVTENLSELSENLTETVEKFKIE</sequence>
<dbReference type="PANTHER" id="PTHR32089:SF112">
    <property type="entry name" value="LYSOZYME-LIKE PROTEIN-RELATED"/>
    <property type="match status" value="1"/>
</dbReference>
<dbReference type="CDD" id="cd06225">
    <property type="entry name" value="HAMP"/>
    <property type="match status" value="1"/>
</dbReference>
<dbReference type="Pfam" id="PF00672">
    <property type="entry name" value="HAMP"/>
    <property type="match status" value="1"/>
</dbReference>
<feature type="domain" description="HAMP" evidence="6">
    <location>
        <begin position="243"/>
        <end position="296"/>
    </location>
</feature>
<evidence type="ECO:0000256" key="1">
    <source>
        <dbReference type="ARBA" id="ARBA00023224"/>
    </source>
</evidence>
<evidence type="ECO:0000313" key="7">
    <source>
        <dbReference type="EMBL" id="MFC1852452.1"/>
    </source>
</evidence>
<organism evidence="7 8">
    <name type="scientific">candidate division CSSED10-310 bacterium</name>
    <dbReference type="NCBI Taxonomy" id="2855610"/>
    <lineage>
        <taxon>Bacteria</taxon>
        <taxon>Bacteria division CSSED10-310</taxon>
    </lineage>
</organism>
<dbReference type="SUPFAM" id="SSF58104">
    <property type="entry name" value="Methyl-accepting chemotaxis protein (MCP) signaling domain"/>
    <property type="match status" value="1"/>
</dbReference>
<keyword evidence="1 3" id="KW-0807">Transducer</keyword>
<evidence type="ECO:0000259" key="6">
    <source>
        <dbReference type="PROSITE" id="PS50885"/>
    </source>
</evidence>
<feature type="transmembrane region" description="Helical" evidence="4">
    <location>
        <begin position="223"/>
        <end position="242"/>
    </location>
</feature>
<feature type="transmembrane region" description="Helical" evidence="4">
    <location>
        <begin position="21"/>
        <end position="39"/>
    </location>
</feature>
<dbReference type="InterPro" id="IPR004089">
    <property type="entry name" value="MCPsignal_dom"/>
</dbReference>
<dbReference type="PRINTS" id="PR00260">
    <property type="entry name" value="CHEMTRNSDUCR"/>
</dbReference>
<evidence type="ECO:0000256" key="3">
    <source>
        <dbReference type="PROSITE-ProRule" id="PRU00284"/>
    </source>
</evidence>
<dbReference type="EMBL" id="JBHPBY010000314">
    <property type="protein sequence ID" value="MFC1852452.1"/>
    <property type="molecule type" value="Genomic_DNA"/>
</dbReference>
<reference evidence="7 8" key="1">
    <citation type="submission" date="2024-09" db="EMBL/GenBank/DDBJ databases">
        <title>Laminarin stimulates single cell rates of sulfate reduction while oxygen inhibits transcriptomic activity in coastal marine sediment.</title>
        <authorList>
            <person name="Lindsay M."/>
            <person name="Orcutt B."/>
            <person name="Emerson D."/>
            <person name="Stepanauskas R."/>
            <person name="D'Angelo T."/>
        </authorList>
    </citation>
    <scope>NUCLEOTIDE SEQUENCE [LARGE SCALE GENOMIC DNA]</scope>
    <source>
        <strain evidence="7">SAG AM-311-K15</strain>
    </source>
</reference>
<proteinExistence type="inferred from homology"/>
<dbReference type="Gene3D" id="1.10.287.950">
    <property type="entry name" value="Methyl-accepting chemotaxis protein"/>
    <property type="match status" value="1"/>
</dbReference>
<dbReference type="Proteomes" id="UP001594351">
    <property type="component" value="Unassembled WGS sequence"/>
</dbReference>
<dbReference type="Pfam" id="PF00015">
    <property type="entry name" value="MCPsignal"/>
    <property type="match status" value="1"/>
</dbReference>
<keyword evidence="4" id="KW-0472">Membrane</keyword>
<name>A0ABV6Z1W1_UNCC1</name>
<feature type="domain" description="Methyl-accepting transducer" evidence="5">
    <location>
        <begin position="301"/>
        <end position="537"/>
    </location>
</feature>
<dbReference type="InterPro" id="IPR004090">
    <property type="entry name" value="Chemotax_Me-accpt_rcpt"/>
</dbReference>
<accession>A0ABV6Z1W1</accession>
<dbReference type="InterPro" id="IPR019247">
    <property type="entry name" value="Histidine_kinase_BarA_N"/>
</dbReference>
<comment type="caution">
    <text evidence="7">The sequence shown here is derived from an EMBL/GenBank/DDBJ whole genome shotgun (WGS) entry which is preliminary data.</text>
</comment>